<proteinExistence type="predicted"/>
<dbReference type="Proteomes" id="UP000630528">
    <property type="component" value="Unassembled WGS sequence"/>
</dbReference>
<evidence type="ECO:0000256" key="1">
    <source>
        <dbReference type="SAM" id="MobiDB-lite"/>
    </source>
</evidence>
<name>A0A934WLX9_9BURK</name>
<dbReference type="EMBL" id="JAEPWM010000001">
    <property type="protein sequence ID" value="MBK6005582.1"/>
    <property type="molecule type" value="Genomic_DNA"/>
</dbReference>
<feature type="region of interest" description="Disordered" evidence="1">
    <location>
        <begin position="55"/>
        <end position="75"/>
    </location>
</feature>
<evidence type="ECO:0000313" key="2">
    <source>
        <dbReference type="EMBL" id="MBK6005582.1"/>
    </source>
</evidence>
<sequence>MNRHPHHRTHWLGVALVLGLGLLAFESAAQQIPRHLNPGASATFQGRPAMAGAQAGIGALAGPPQGGIGLQGSEGAGLNLRRPRIIEEQMAAKPPQVPCPLVPRVSAAEDPLCLAQVYDEGLERRYARLGIDPQQRRRM</sequence>
<keyword evidence="3" id="KW-1185">Reference proteome</keyword>
<evidence type="ECO:0000313" key="3">
    <source>
        <dbReference type="Proteomes" id="UP000630528"/>
    </source>
</evidence>
<reference evidence="2" key="1">
    <citation type="journal article" date="2012" name="J. Microbiol. Biotechnol.">
        <title>Ramlibacter ginsenosidimutans sp. nov., with ginsenoside-converting activity.</title>
        <authorList>
            <person name="Wang L."/>
            <person name="An D.S."/>
            <person name="Kim S.G."/>
            <person name="Jin F.X."/>
            <person name="Kim S.C."/>
            <person name="Lee S.T."/>
            <person name="Im W.T."/>
        </authorList>
    </citation>
    <scope>NUCLEOTIDE SEQUENCE</scope>
    <source>
        <strain evidence="2">KACC 17527</strain>
    </source>
</reference>
<reference evidence="2" key="2">
    <citation type="submission" date="2021-01" db="EMBL/GenBank/DDBJ databases">
        <authorList>
            <person name="Kang M."/>
        </authorList>
    </citation>
    <scope>NUCLEOTIDE SEQUENCE</scope>
    <source>
        <strain evidence="2">KACC 17527</strain>
    </source>
</reference>
<protein>
    <submittedName>
        <fullName evidence="2">Uncharacterized protein</fullName>
    </submittedName>
</protein>
<dbReference type="RefSeq" id="WP_201166908.1">
    <property type="nucleotide sequence ID" value="NZ_JAEPWM010000001.1"/>
</dbReference>
<comment type="caution">
    <text evidence="2">The sequence shown here is derived from an EMBL/GenBank/DDBJ whole genome shotgun (WGS) entry which is preliminary data.</text>
</comment>
<feature type="compositionally biased region" description="Gly residues" evidence="1">
    <location>
        <begin position="64"/>
        <end position="75"/>
    </location>
</feature>
<dbReference type="AlphaFoldDB" id="A0A934WLX9"/>
<organism evidence="2 3">
    <name type="scientific">Ramlibacter ginsenosidimutans</name>
    <dbReference type="NCBI Taxonomy" id="502333"/>
    <lineage>
        <taxon>Bacteria</taxon>
        <taxon>Pseudomonadati</taxon>
        <taxon>Pseudomonadota</taxon>
        <taxon>Betaproteobacteria</taxon>
        <taxon>Burkholderiales</taxon>
        <taxon>Comamonadaceae</taxon>
        <taxon>Ramlibacter</taxon>
    </lineage>
</organism>
<accession>A0A934WLX9</accession>
<gene>
    <name evidence="2" type="ORF">JJB11_05710</name>
</gene>